<keyword evidence="1" id="KW-0560">Oxidoreductase</keyword>
<dbReference type="EMBL" id="BAAAYU010000005">
    <property type="protein sequence ID" value="GAA3642181.1"/>
    <property type="molecule type" value="Genomic_DNA"/>
</dbReference>
<evidence type="ECO:0000313" key="3">
    <source>
        <dbReference type="EMBL" id="GAA3642181.1"/>
    </source>
</evidence>
<evidence type="ECO:0000313" key="4">
    <source>
        <dbReference type="Proteomes" id="UP001501697"/>
    </source>
</evidence>
<dbReference type="Gene3D" id="3.20.20.30">
    <property type="entry name" value="Luciferase-like domain"/>
    <property type="match status" value="1"/>
</dbReference>
<dbReference type="InterPro" id="IPR011251">
    <property type="entry name" value="Luciferase-like_dom"/>
</dbReference>
<dbReference type="SUPFAM" id="SSF51679">
    <property type="entry name" value="Bacterial luciferase-like"/>
    <property type="match status" value="1"/>
</dbReference>
<dbReference type="Proteomes" id="UP001501697">
    <property type="component" value="Unassembled WGS sequence"/>
</dbReference>
<dbReference type="PANTHER" id="PTHR43244:SF1">
    <property type="entry name" value="5,10-METHYLENETETRAHYDROMETHANOPTERIN REDUCTASE"/>
    <property type="match status" value="1"/>
</dbReference>
<proteinExistence type="predicted"/>
<dbReference type="InterPro" id="IPR036661">
    <property type="entry name" value="Luciferase-like_sf"/>
</dbReference>
<feature type="domain" description="Luciferase-like" evidence="2">
    <location>
        <begin position="26"/>
        <end position="311"/>
    </location>
</feature>
<dbReference type="NCBIfam" id="TIGR03557">
    <property type="entry name" value="F420_G6P_family"/>
    <property type="match status" value="1"/>
</dbReference>
<dbReference type="InterPro" id="IPR023907">
    <property type="entry name" value="Non-F420_Flavin_OxRdtase"/>
</dbReference>
<dbReference type="InterPro" id="IPR050564">
    <property type="entry name" value="F420-G6PD/mer"/>
</dbReference>
<sequence length="340" mass="37298">MTASGKTRSIVGEVGDTRAMVFIGFHASHEQIPPSRLLSDVQRAESAGFDGAMCSDHVAPWSRRQGESGFALSWIAAALARTDFSIGMVNAPGQRYHPAMVAQAFATLEEMFPARFWAALGSGEAMNEHVTGEGWPDKPVREERLRESVAVIRRLFAGEEVDHDGLVRVHRARVWSLPETPPPLFATGVSRETAEWAASWADGFVTVAQPPEALEQALAAYRAAEGRGPTALQVHVSWAETDAAAYAIAEDQWRNGLVSPPRSWDIEHPDDFDAAVGEVDEDELRETVLVDHDPASLAERVAGLVRIGFDRVYLHHVGQDQADYLDMAESELLPRLREAL</sequence>
<organism evidence="3 4">
    <name type="scientific">Microbacterium awajiense</name>
    <dbReference type="NCBI Taxonomy" id="415214"/>
    <lineage>
        <taxon>Bacteria</taxon>
        <taxon>Bacillati</taxon>
        <taxon>Actinomycetota</taxon>
        <taxon>Actinomycetes</taxon>
        <taxon>Micrococcales</taxon>
        <taxon>Microbacteriaceae</taxon>
        <taxon>Microbacterium</taxon>
    </lineage>
</organism>
<dbReference type="NCBIfam" id="TIGR03885">
    <property type="entry name" value="flavin_revert"/>
    <property type="match status" value="1"/>
</dbReference>
<name>A0ABP7AW88_9MICO</name>
<dbReference type="PANTHER" id="PTHR43244">
    <property type="match status" value="1"/>
</dbReference>
<accession>A0ABP7AW88</accession>
<evidence type="ECO:0000259" key="2">
    <source>
        <dbReference type="Pfam" id="PF00296"/>
    </source>
</evidence>
<dbReference type="Pfam" id="PF00296">
    <property type="entry name" value="Bac_luciferase"/>
    <property type="match status" value="1"/>
</dbReference>
<evidence type="ECO:0000256" key="1">
    <source>
        <dbReference type="ARBA" id="ARBA00023002"/>
    </source>
</evidence>
<comment type="caution">
    <text evidence="3">The sequence shown here is derived from an EMBL/GenBank/DDBJ whole genome shotgun (WGS) entry which is preliminary data.</text>
</comment>
<protein>
    <submittedName>
        <fullName evidence="3">TIGR03885 family FMN-dependent LLM class oxidoreductase</fullName>
    </submittedName>
</protein>
<keyword evidence="4" id="KW-1185">Reference proteome</keyword>
<gene>
    <name evidence="3" type="ORF">GCM10022200_27430</name>
</gene>
<dbReference type="InterPro" id="IPR019945">
    <property type="entry name" value="F420_G6P_DH-rel"/>
</dbReference>
<reference evidence="4" key="1">
    <citation type="journal article" date="2019" name="Int. J. Syst. Evol. Microbiol.">
        <title>The Global Catalogue of Microorganisms (GCM) 10K type strain sequencing project: providing services to taxonomists for standard genome sequencing and annotation.</title>
        <authorList>
            <consortium name="The Broad Institute Genomics Platform"/>
            <consortium name="The Broad Institute Genome Sequencing Center for Infectious Disease"/>
            <person name="Wu L."/>
            <person name="Ma J."/>
        </authorList>
    </citation>
    <scope>NUCLEOTIDE SEQUENCE [LARGE SCALE GENOMIC DNA]</scope>
    <source>
        <strain evidence="4">JCM 16544</strain>
    </source>
</reference>